<dbReference type="GO" id="GO:0005509">
    <property type="term" value="F:calcium ion binding"/>
    <property type="evidence" value="ECO:0007669"/>
    <property type="project" value="InterPro"/>
</dbReference>
<organism evidence="7 8">
    <name type="scientific">Pyrus ussuriensis x Pyrus communis</name>
    <dbReference type="NCBI Taxonomy" id="2448454"/>
    <lineage>
        <taxon>Eukaryota</taxon>
        <taxon>Viridiplantae</taxon>
        <taxon>Streptophyta</taxon>
        <taxon>Embryophyta</taxon>
        <taxon>Tracheophyta</taxon>
        <taxon>Spermatophyta</taxon>
        <taxon>Magnoliopsida</taxon>
        <taxon>eudicotyledons</taxon>
        <taxon>Gunneridae</taxon>
        <taxon>Pentapetalae</taxon>
        <taxon>rosids</taxon>
        <taxon>fabids</taxon>
        <taxon>Rosales</taxon>
        <taxon>Rosaceae</taxon>
        <taxon>Amygdaloideae</taxon>
        <taxon>Maleae</taxon>
        <taxon>Pyrus</taxon>
    </lineage>
</organism>
<dbReference type="Pfam" id="PF00191">
    <property type="entry name" value="Annexin"/>
    <property type="match status" value="3"/>
</dbReference>
<dbReference type="InterPro" id="IPR001464">
    <property type="entry name" value="Annexin"/>
</dbReference>
<sequence>MTIITFRAHIYCSICQKISTPTESTQTMALTPELQTLTKAFSGLGVDEKALVATLGKSHPEERQSFRKATPHFFKVDERSFERWDDHHVKLLKHEFLRFKNAVVLWTMHPWERDARLAKEALKKGPESYGILVEIACTRSSEELLGARKAYHSLFDHSIEEDVAYHIHGPEGKLLVALVSAYRYEGSKVKDDTAKSEAKTLVNAIQHADKRHPNEDDEVIRILSTRSKPHLKEVYKHYKEISGHNIDEDLDHAVRLKETVQCLCTPEKYFSKVLEVSLRTDVHKHSKKGLTRVIVTRADSDMKEIKEEFKNHHGVSLVEKIEEMANGNYKDFLLTLLARGG</sequence>
<dbReference type="GO" id="GO:0009408">
    <property type="term" value="P:response to heat"/>
    <property type="evidence" value="ECO:0007669"/>
    <property type="project" value="TreeGrafter"/>
</dbReference>
<keyword evidence="4" id="KW-0041">Annexin</keyword>
<dbReference type="Proteomes" id="UP000327157">
    <property type="component" value="Chromosome 2"/>
</dbReference>
<dbReference type="PRINTS" id="PR00196">
    <property type="entry name" value="ANNEXIN"/>
</dbReference>
<dbReference type="FunFam" id="1.10.220.10:FF:000006">
    <property type="entry name" value="Annexin"/>
    <property type="match status" value="1"/>
</dbReference>
<reference evidence="7 8" key="1">
    <citation type="submission" date="2019-09" db="EMBL/GenBank/DDBJ databases">
        <authorList>
            <person name="Ou C."/>
        </authorList>
    </citation>
    <scope>NUCLEOTIDE SEQUENCE [LARGE SCALE GENOMIC DNA]</scope>
    <source>
        <strain evidence="7">S2</strain>
        <tissue evidence="7">Leaf</tissue>
    </source>
</reference>
<dbReference type="Gene3D" id="1.10.220.10">
    <property type="entry name" value="Annexin"/>
    <property type="match status" value="3"/>
</dbReference>
<keyword evidence="8" id="KW-1185">Reference proteome</keyword>
<dbReference type="GO" id="GO:0005886">
    <property type="term" value="C:plasma membrane"/>
    <property type="evidence" value="ECO:0007669"/>
    <property type="project" value="TreeGrafter"/>
</dbReference>
<dbReference type="InterPro" id="IPR009118">
    <property type="entry name" value="AnnexinD_plant"/>
</dbReference>
<feature type="binding site" evidence="6">
    <location>
        <position position="45"/>
    </location>
    <ligand>
        <name>Ca(2+)</name>
        <dbReference type="ChEBI" id="CHEBI:29108"/>
        <label>1</label>
    </ligand>
</feature>
<evidence type="ECO:0000256" key="6">
    <source>
        <dbReference type="PIRSR" id="PIRSR609118-1"/>
    </source>
</evidence>
<protein>
    <submittedName>
        <fullName evidence="7">Annexin D4-like</fullName>
    </submittedName>
</protein>
<dbReference type="GO" id="GO:0001786">
    <property type="term" value="F:phosphatidylserine binding"/>
    <property type="evidence" value="ECO:0007669"/>
    <property type="project" value="TreeGrafter"/>
</dbReference>
<evidence type="ECO:0000256" key="4">
    <source>
        <dbReference type="ARBA" id="ARBA00023216"/>
    </source>
</evidence>
<accession>A0A5N5HPI8</accession>
<dbReference type="GO" id="GO:0005544">
    <property type="term" value="F:calcium-dependent phospholipid binding"/>
    <property type="evidence" value="ECO:0007669"/>
    <property type="project" value="UniProtKB-KW"/>
</dbReference>
<dbReference type="PANTHER" id="PTHR10502">
    <property type="entry name" value="ANNEXIN"/>
    <property type="match status" value="1"/>
</dbReference>
<gene>
    <name evidence="7" type="ORF">D8674_021048</name>
</gene>
<keyword evidence="1 6" id="KW-0479">Metal-binding</keyword>
<dbReference type="GO" id="GO:0005737">
    <property type="term" value="C:cytoplasm"/>
    <property type="evidence" value="ECO:0007669"/>
    <property type="project" value="TreeGrafter"/>
</dbReference>
<dbReference type="FunFam" id="1.10.220.10:FF:000014">
    <property type="entry name" value="annexin D4"/>
    <property type="match status" value="1"/>
</dbReference>
<feature type="binding site" evidence="6">
    <location>
        <position position="41"/>
    </location>
    <ligand>
        <name>Ca(2+)</name>
        <dbReference type="ChEBI" id="CHEBI:29108"/>
        <label>1</label>
    </ligand>
</feature>
<dbReference type="InterPro" id="IPR018502">
    <property type="entry name" value="Annexin_repeat"/>
</dbReference>
<proteinExistence type="predicted"/>
<evidence type="ECO:0000313" key="7">
    <source>
        <dbReference type="EMBL" id="KAB2627430.1"/>
    </source>
</evidence>
<name>A0A5N5HPI8_9ROSA</name>
<keyword evidence="5" id="KW-0111">Calcium/phospholipid-binding</keyword>
<dbReference type="SMART" id="SM00335">
    <property type="entry name" value="ANX"/>
    <property type="match status" value="3"/>
</dbReference>
<evidence type="ECO:0000256" key="1">
    <source>
        <dbReference type="ARBA" id="ARBA00022723"/>
    </source>
</evidence>
<evidence type="ECO:0000256" key="3">
    <source>
        <dbReference type="ARBA" id="ARBA00022837"/>
    </source>
</evidence>
<dbReference type="AlphaFoldDB" id="A0A5N5HPI8"/>
<dbReference type="PRINTS" id="PR01814">
    <property type="entry name" value="ANNEXINPLANT"/>
</dbReference>
<evidence type="ECO:0000256" key="2">
    <source>
        <dbReference type="ARBA" id="ARBA00022737"/>
    </source>
</evidence>
<dbReference type="SUPFAM" id="SSF47874">
    <property type="entry name" value="Annexin"/>
    <property type="match status" value="1"/>
</dbReference>
<evidence type="ECO:0000256" key="5">
    <source>
        <dbReference type="ARBA" id="ARBA00023302"/>
    </source>
</evidence>
<dbReference type="GO" id="GO:0009414">
    <property type="term" value="P:response to water deprivation"/>
    <property type="evidence" value="ECO:0007669"/>
    <property type="project" value="TreeGrafter"/>
</dbReference>
<dbReference type="PROSITE" id="PS51897">
    <property type="entry name" value="ANNEXIN_2"/>
    <property type="match status" value="1"/>
</dbReference>
<feature type="binding site" evidence="6">
    <location>
        <position position="43"/>
    </location>
    <ligand>
        <name>Ca(2+)</name>
        <dbReference type="ChEBI" id="CHEBI:29108"/>
        <label>1</label>
    </ligand>
</feature>
<dbReference type="PANTHER" id="PTHR10502:SF196">
    <property type="entry name" value="ANNEXIN D4"/>
    <property type="match status" value="1"/>
</dbReference>
<reference evidence="8" key="2">
    <citation type="submission" date="2019-10" db="EMBL/GenBank/DDBJ databases">
        <title>A de novo genome assembly of a pear dwarfing rootstock.</title>
        <authorList>
            <person name="Wang F."/>
            <person name="Wang J."/>
            <person name="Li S."/>
            <person name="Zhang Y."/>
            <person name="Fang M."/>
            <person name="Ma L."/>
            <person name="Zhao Y."/>
            <person name="Jiang S."/>
        </authorList>
    </citation>
    <scope>NUCLEOTIDE SEQUENCE [LARGE SCALE GENOMIC DNA]</scope>
</reference>
<evidence type="ECO:0000313" key="8">
    <source>
        <dbReference type="Proteomes" id="UP000327157"/>
    </source>
</evidence>
<dbReference type="EMBL" id="SMOL01000157">
    <property type="protein sequence ID" value="KAB2627430.1"/>
    <property type="molecule type" value="Genomic_DNA"/>
</dbReference>
<keyword evidence="3 6" id="KW-0106">Calcium</keyword>
<feature type="binding site" evidence="6">
    <location>
        <position position="95"/>
    </location>
    <ligand>
        <name>Ca(2+)</name>
        <dbReference type="ChEBI" id="CHEBI:29108"/>
        <label>1</label>
    </ligand>
</feature>
<dbReference type="GO" id="GO:0009651">
    <property type="term" value="P:response to salt stress"/>
    <property type="evidence" value="ECO:0007669"/>
    <property type="project" value="TreeGrafter"/>
</dbReference>
<reference evidence="7 8" key="3">
    <citation type="submission" date="2019-11" db="EMBL/GenBank/DDBJ databases">
        <title>A de novo genome assembly of a pear dwarfing rootstock.</title>
        <authorList>
            <person name="Wang F."/>
            <person name="Wang J."/>
            <person name="Li S."/>
            <person name="Zhang Y."/>
            <person name="Fang M."/>
            <person name="Ma L."/>
            <person name="Zhao Y."/>
            <person name="Jiang S."/>
        </authorList>
    </citation>
    <scope>NUCLEOTIDE SEQUENCE [LARGE SCALE GENOMIC DNA]</scope>
    <source>
        <strain evidence="7">S2</strain>
        <tissue evidence="7">Leaf</tissue>
    </source>
</reference>
<comment type="caution">
    <text evidence="7">The sequence shown here is derived from an EMBL/GenBank/DDBJ whole genome shotgun (WGS) entry which is preliminary data.</text>
</comment>
<dbReference type="FunFam" id="1.10.220.10:FF:000021">
    <property type="entry name" value="annexin D4"/>
    <property type="match status" value="1"/>
</dbReference>
<keyword evidence="2" id="KW-0677">Repeat</keyword>
<dbReference type="InterPro" id="IPR037104">
    <property type="entry name" value="Annexin_sf"/>
</dbReference>
<dbReference type="OrthoDB" id="37886at2759"/>
<dbReference type="GO" id="GO:0009409">
    <property type="term" value="P:response to cold"/>
    <property type="evidence" value="ECO:0007669"/>
    <property type="project" value="TreeGrafter"/>
</dbReference>